<feature type="region of interest" description="Disordered" evidence="1">
    <location>
        <begin position="217"/>
        <end position="243"/>
    </location>
</feature>
<protein>
    <submittedName>
        <fullName evidence="3">Uncharacterized protein</fullName>
    </submittedName>
</protein>
<dbReference type="EMBL" id="PGCJ01000072">
    <property type="protein sequence ID" value="PLW52855.1"/>
    <property type="molecule type" value="Genomic_DNA"/>
</dbReference>
<dbReference type="AlphaFoldDB" id="A0A2N5S362"/>
<accession>A0A2N5S362</accession>
<feature type="transmembrane region" description="Helical" evidence="2">
    <location>
        <begin position="81"/>
        <end position="99"/>
    </location>
</feature>
<feature type="transmembrane region" description="Helical" evidence="2">
    <location>
        <begin position="248"/>
        <end position="267"/>
    </location>
</feature>
<evidence type="ECO:0000256" key="1">
    <source>
        <dbReference type="SAM" id="MobiDB-lite"/>
    </source>
</evidence>
<evidence type="ECO:0000313" key="3">
    <source>
        <dbReference type="EMBL" id="PLW07688.1"/>
    </source>
</evidence>
<evidence type="ECO:0000313" key="5">
    <source>
        <dbReference type="Proteomes" id="UP000235388"/>
    </source>
</evidence>
<name>A0A2N5S362_9BASI</name>
<evidence type="ECO:0000256" key="2">
    <source>
        <dbReference type="SAM" id="Phobius"/>
    </source>
</evidence>
<dbReference type="EMBL" id="PGCJ01001209">
    <property type="protein sequence ID" value="PLW07688.1"/>
    <property type="molecule type" value="Genomic_DNA"/>
</dbReference>
<evidence type="ECO:0000313" key="4">
    <source>
        <dbReference type="EMBL" id="PLW52855.1"/>
    </source>
</evidence>
<keyword evidence="2" id="KW-0472">Membrane</keyword>
<keyword evidence="5" id="KW-1185">Reference proteome</keyword>
<comment type="caution">
    <text evidence="3">The sequence shown here is derived from an EMBL/GenBank/DDBJ whole genome shotgun (WGS) entry which is preliminary data.</text>
</comment>
<keyword evidence="2" id="KW-0812">Transmembrane</keyword>
<reference evidence="3 5" key="1">
    <citation type="submission" date="2017-11" db="EMBL/GenBank/DDBJ databases">
        <title>De novo assembly and phasing of dikaryotic genomes from two isolates of Puccinia coronata f. sp. avenae, the causal agent of oat crown rust.</title>
        <authorList>
            <person name="Miller M.E."/>
            <person name="Zhang Y."/>
            <person name="Omidvar V."/>
            <person name="Sperschneider J."/>
            <person name="Schwessinger B."/>
            <person name="Raley C."/>
            <person name="Palmer J.M."/>
            <person name="Garnica D."/>
            <person name="Upadhyaya N."/>
            <person name="Rathjen J."/>
            <person name="Taylor J.M."/>
            <person name="Park R.F."/>
            <person name="Dodds P.N."/>
            <person name="Hirsch C.D."/>
            <person name="Kianian S.F."/>
            <person name="Figueroa M."/>
        </authorList>
    </citation>
    <scope>NUCLEOTIDE SEQUENCE [LARGE SCALE GENOMIC DNA]</scope>
    <source>
        <strain evidence="3">12NC29</strain>
    </source>
</reference>
<feature type="compositionally biased region" description="Polar residues" evidence="1">
    <location>
        <begin position="217"/>
        <end position="232"/>
    </location>
</feature>
<dbReference type="Proteomes" id="UP000235388">
    <property type="component" value="Unassembled WGS sequence"/>
</dbReference>
<sequence>MANYPAPPGIRWKDPPLLHTVAIYTLHYTLHFTRFFSRHLTLRSFVPAAHNCFFPSASTPLASECPIEPHKPRNHTMHRSAILFGLALFFSLGAAVLAHQPSHSHLRTRAPDNDKKSGFTETCKTYYSANTPHAVCNGDRDIMCRDGCTGGVVAQNCQLNSSSPLTTQTCSVAFSQTSQAAYLCNTPQGAYTCQGPQTGGVVCGNCISTPNGVLPSNATSPAATSGQSSNSTNEHESQDSSSNSFTTSLPATLILSASICLFIVAALST</sequence>
<proteinExistence type="predicted"/>
<organism evidence="3 5">
    <name type="scientific">Puccinia coronata f. sp. avenae</name>
    <dbReference type="NCBI Taxonomy" id="200324"/>
    <lineage>
        <taxon>Eukaryota</taxon>
        <taxon>Fungi</taxon>
        <taxon>Dikarya</taxon>
        <taxon>Basidiomycota</taxon>
        <taxon>Pucciniomycotina</taxon>
        <taxon>Pucciniomycetes</taxon>
        <taxon>Pucciniales</taxon>
        <taxon>Pucciniaceae</taxon>
        <taxon>Puccinia</taxon>
    </lineage>
</organism>
<dbReference type="OrthoDB" id="2506383at2759"/>
<keyword evidence="2" id="KW-1133">Transmembrane helix</keyword>
<gene>
    <name evidence="4" type="ORF">PCANC_08729</name>
    <name evidence="3" type="ORF">PCANC_26894</name>
</gene>